<gene>
    <name evidence="2" type="ORF">BM524_18515</name>
</gene>
<dbReference type="EMBL" id="CP018025">
    <property type="protein sequence ID" value="APD91914.1"/>
    <property type="molecule type" value="Genomic_DNA"/>
</dbReference>
<evidence type="ECO:0000313" key="2">
    <source>
        <dbReference type="EMBL" id="APD91914.1"/>
    </source>
</evidence>
<proteinExistence type="predicted"/>
<evidence type="ECO:0008006" key="4">
    <source>
        <dbReference type="Google" id="ProtNLM"/>
    </source>
</evidence>
<organism evidence="2 3">
    <name type="scientific">Alteromonas mediterranea</name>
    <dbReference type="NCBI Taxonomy" id="314275"/>
    <lineage>
        <taxon>Bacteria</taxon>
        <taxon>Pseudomonadati</taxon>
        <taxon>Pseudomonadota</taxon>
        <taxon>Gammaproteobacteria</taxon>
        <taxon>Alteromonadales</taxon>
        <taxon>Alteromonadaceae</taxon>
        <taxon>Alteromonas/Salinimonas group</taxon>
        <taxon>Alteromonas</taxon>
    </lineage>
</organism>
<geneLocation type="plasmid" evidence="3">
    <name>pamcp48-600</name>
</geneLocation>
<accession>A0AAC9JE81</accession>
<feature type="region of interest" description="Disordered" evidence="1">
    <location>
        <begin position="268"/>
        <end position="288"/>
    </location>
</feature>
<dbReference type="Proteomes" id="UP000182101">
    <property type="component" value="Plasmid pAMCP48-600"/>
</dbReference>
<dbReference type="RefSeq" id="WP_071960524.1">
    <property type="nucleotide sequence ID" value="NZ_CP018025.1"/>
</dbReference>
<sequence length="288" mass="32176">MTELINELKKKIQSQLVLKSFVANGSLTKDTLVDLLNTTSTSNASVVFNKRTVMIEDPFSDGLVPSTSYKLSYPVSPEQARLLLYMKNATGFKSRAGSDLTIEHDNDGNLFAAVTGPEDFSQQIMGGRPLHANLINLEKYAKLDATREFVRLVSTSGIYQVNPEAKYMPQSDIGSFNDYKNALKHDLRQLVSDATHIYIGYDDDVDALLRRDILASENKENTVGLGYLQMKNVHFPTSISNVVDTFNKIRELFPNIRNANPEPLSVPVKYENAPQSRDISPHGFRRSA</sequence>
<evidence type="ECO:0000256" key="1">
    <source>
        <dbReference type="SAM" id="MobiDB-lite"/>
    </source>
</evidence>
<reference evidence="2 3" key="1">
    <citation type="submission" date="2016-11" db="EMBL/GenBank/DDBJ databases">
        <title>Networking in microbes: conjugative elements and plasmids in the genus Alteromonas.</title>
        <authorList>
            <person name="Lopez-Perez M."/>
            <person name="Ramon-Marco N."/>
            <person name="Rodriguez-Valera F."/>
        </authorList>
    </citation>
    <scope>NUCLEOTIDE SEQUENCE [LARGE SCALE GENOMIC DNA]</scope>
    <source>
        <strain evidence="2 3">CP48</strain>
        <plasmid evidence="3">pamcp48-600</plasmid>
    </source>
</reference>
<protein>
    <recommendedName>
        <fullName evidence="4">DUF4868 domain-containing protein</fullName>
    </recommendedName>
</protein>
<name>A0AAC9JE81_9ALTE</name>
<keyword evidence="2" id="KW-0614">Plasmid</keyword>
<evidence type="ECO:0000313" key="3">
    <source>
        <dbReference type="Proteomes" id="UP000182101"/>
    </source>
</evidence>
<dbReference type="AlphaFoldDB" id="A0AAC9JE81"/>